<evidence type="ECO:0000313" key="3">
    <source>
        <dbReference type="Proteomes" id="UP000184501"/>
    </source>
</evidence>
<dbReference type="PANTHER" id="PTHR33990:SF1">
    <property type="entry name" value="PROTEIN YJDN"/>
    <property type="match status" value="1"/>
</dbReference>
<gene>
    <name evidence="2" type="ORF">SAMN05444320_105378</name>
</gene>
<evidence type="ECO:0000313" key="2">
    <source>
        <dbReference type="EMBL" id="SHF89292.1"/>
    </source>
</evidence>
<dbReference type="Proteomes" id="UP000184501">
    <property type="component" value="Unassembled WGS sequence"/>
</dbReference>
<dbReference type="InterPro" id="IPR028973">
    <property type="entry name" value="PhnB-like"/>
</dbReference>
<dbReference type="STRING" id="2017.SAMN05444320_105378"/>
<dbReference type="Pfam" id="PF00903">
    <property type="entry name" value="Glyoxalase"/>
    <property type="match status" value="1"/>
</dbReference>
<keyword evidence="3" id="KW-1185">Reference proteome</keyword>
<dbReference type="Gene3D" id="3.10.180.10">
    <property type="entry name" value="2,3-Dihydroxybiphenyl 1,2-Dioxygenase, domain 1"/>
    <property type="match status" value="1"/>
</dbReference>
<organism evidence="2 3">
    <name type="scientific">Streptoalloteichus hindustanus</name>
    <dbReference type="NCBI Taxonomy" id="2017"/>
    <lineage>
        <taxon>Bacteria</taxon>
        <taxon>Bacillati</taxon>
        <taxon>Actinomycetota</taxon>
        <taxon>Actinomycetes</taxon>
        <taxon>Pseudonocardiales</taxon>
        <taxon>Pseudonocardiaceae</taxon>
        <taxon>Streptoalloteichus</taxon>
    </lineage>
</organism>
<dbReference type="InterPro" id="IPR004360">
    <property type="entry name" value="Glyas_Fos-R_dOase_dom"/>
</dbReference>
<reference evidence="2 3" key="1">
    <citation type="submission" date="2016-11" db="EMBL/GenBank/DDBJ databases">
        <authorList>
            <person name="Jaros S."/>
            <person name="Januszkiewicz K."/>
            <person name="Wedrychowicz H."/>
        </authorList>
    </citation>
    <scope>NUCLEOTIDE SEQUENCE [LARGE SCALE GENOMIC DNA]</scope>
    <source>
        <strain evidence="2 3">DSM 44523</strain>
    </source>
</reference>
<dbReference type="InterPro" id="IPR029068">
    <property type="entry name" value="Glyas_Bleomycin-R_OHBP_Dase"/>
</dbReference>
<proteinExistence type="predicted"/>
<dbReference type="RefSeq" id="WP_073484527.1">
    <property type="nucleotide sequence ID" value="NZ_FQVN01000005.1"/>
</dbReference>
<accession>A0A1M5FDU1</accession>
<evidence type="ECO:0000259" key="1">
    <source>
        <dbReference type="Pfam" id="PF00903"/>
    </source>
</evidence>
<dbReference type="SUPFAM" id="SSF54593">
    <property type="entry name" value="Glyoxalase/Bleomycin resistance protein/Dihydroxybiphenyl dioxygenase"/>
    <property type="match status" value="1"/>
</dbReference>
<dbReference type="PANTHER" id="PTHR33990">
    <property type="entry name" value="PROTEIN YJDN-RELATED"/>
    <property type="match status" value="1"/>
</dbReference>
<protein>
    <submittedName>
        <fullName evidence="2">PhnB protein</fullName>
    </submittedName>
</protein>
<sequence length="147" mass="16317">MRRTRDREDLTTSFLNPYLNFVGNVRQAMEFYQSVLGGTLTLRTYGELGDPNVPFADQVMHGSLEADQGFTLMGSDLPPGADLVRGNSISVCLNGSDAERLRGYWEKLSSDATVSVPLERQTWGDEFGACVDRFGVSWMVVIGQDRD</sequence>
<dbReference type="OrthoDB" id="9795306at2"/>
<dbReference type="CDD" id="cd06588">
    <property type="entry name" value="PhnB_like"/>
    <property type="match status" value="1"/>
</dbReference>
<name>A0A1M5FDU1_STRHI</name>
<feature type="domain" description="Glyoxalase/fosfomycin resistance/dioxygenase" evidence="1">
    <location>
        <begin position="18"/>
        <end position="140"/>
    </location>
</feature>
<dbReference type="EMBL" id="FQVN01000005">
    <property type="protein sequence ID" value="SHF89292.1"/>
    <property type="molecule type" value="Genomic_DNA"/>
</dbReference>
<dbReference type="AlphaFoldDB" id="A0A1M5FDU1"/>